<dbReference type="InterPro" id="IPR001996">
    <property type="entry name" value="PTS_IIB_1"/>
</dbReference>
<keyword evidence="10 17" id="KW-0472">Membrane</keyword>
<comment type="function">
    <text evidence="12">The phosphoenolpyruvate-dependent sugar phosphotransferase system (sugar PTS), a major carbohydrate active transport system, catalyzes the phosphorylation of incoming sugar substrates concomitantly with their translocation across the cell membrane. This system is involved in sucrose transport.</text>
</comment>
<evidence type="ECO:0000256" key="4">
    <source>
        <dbReference type="ARBA" id="ARBA00022597"/>
    </source>
</evidence>
<feature type="transmembrane region" description="Helical" evidence="17">
    <location>
        <begin position="211"/>
        <end position="240"/>
    </location>
</feature>
<feature type="active site" description="Phosphocysteine intermediate; for EIIB activity" evidence="16">
    <location>
        <position position="28"/>
    </location>
</feature>
<dbReference type="CDD" id="cd00212">
    <property type="entry name" value="PTS_IIB_glc"/>
    <property type="match status" value="1"/>
</dbReference>
<feature type="domain" description="PTS EIIC type-1" evidence="20">
    <location>
        <begin position="107"/>
        <end position="473"/>
    </location>
</feature>
<dbReference type="GO" id="GO:0009401">
    <property type="term" value="P:phosphoenolpyruvate-dependent sugar phosphotransferase system"/>
    <property type="evidence" value="ECO:0007669"/>
    <property type="project" value="UniProtKB-KW"/>
</dbReference>
<dbReference type="NCBIfam" id="TIGR00830">
    <property type="entry name" value="PTBA"/>
    <property type="match status" value="1"/>
</dbReference>
<feature type="domain" description="PTS EIIA type-1" evidence="18">
    <location>
        <begin position="518"/>
        <end position="622"/>
    </location>
</feature>
<evidence type="ECO:0000256" key="9">
    <source>
        <dbReference type="ARBA" id="ARBA00022989"/>
    </source>
</evidence>
<feature type="transmembrane region" description="Helical" evidence="17">
    <location>
        <begin position="440"/>
        <end position="461"/>
    </location>
</feature>
<feature type="transmembrane region" description="Helical" evidence="17">
    <location>
        <begin position="304"/>
        <end position="325"/>
    </location>
</feature>
<dbReference type="InterPro" id="IPR011055">
    <property type="entry name" value="Dup_hybrid_motif"/>
</dbReference>
<evidence type="ECO:0000256" key="15">
    <source>
        <dbReference type="ARBA" id="ARBA00081008"/>
    </source>
</evidence>
<name>A0A7X1Z8D0_9LACT</name>
<evidence type="ECO:0000259" key="20">
    <source>
        <dbReference type="PROSITE" id="PS51103"/>
    </source>
</evidence>
<dbReference type="Gene3D" id="2.70.70.10">
    <property type="entry name" value="Glucose Permease (Domain IIA)"/>
    <property type="match status" value="1"/>
</dbReference>
<comment type="subcellular location">
    <subcellularLocation>
        <location evidence="1">Cell membrane</location>
        <topology evidence="1">Multi-pass membrane protein</topology>
    </subcellularLocation>
</comment>
<feature type="transmembrane region" description="Helical" evidence="17">
    <location>
        <begin position="142"/>
        <end position="163"/>
    </location>
</feature>
<dbReference type="GO" id="GO:0008982">
    <property type="term" value="F:protein-N(PI)-phosphohistidine-sugar phosphotransferase activity"/>
    <property type="evidence" value="ECO:0007669"/>
    <property type="project" value="InterPro"/>
</dbReference>
<keyword evidence="2" id="KW-0813">Transport</keyword>
<feature type="transmembrane region" description="Helical" evidence="17">
    <location>
        <begin position="112"/>
        <end position="136"/>
    </location>
</feature>
<evidence type="ECO:0000256" key="8">
    <source>
        <dbReference type="ARBA" id="ARBA00022777"/>
    </source>
</evidence>
<evidence type="ECO:0000256" key="10">
    <source>
        <dbReference type="ARBA" id="ARBA00023136"/>
    </source>
</evidence>
<dbReference type="FunFam" id="2.70.70.10:FF:000001">
    <property type="entry name" value="PTS system glucose-specific IIA component"/>
    <property type="match status" value="1"/>
</dbReference>
<gene>
    <name evidence="21" type="ORF">GHI93_06495</name>
</gene>
<dbReference type="PANTHER" id="PTHR30175:SF1">
    <property type="entry name" value="PTS SYSTEM ARBUTIN-, CELLOBIOSE-, AND SALICIN-SPECIFIC EIIBC COMPONENT-RELATED"/>
    <property type="match status" value="1"/>
</dbReference>
<dbReference type="InterPro" id="IPR003352">
    <property type="entry name" value="PTS_EIIC"/>
</dbReference>
<dbReference type="Pfam" id="PF02378">
    <property type="entry name" value="PTS_EIIC"/>
    <property type="match status" value="1"/>
</dbReference>
<keyword evidence="9 17" id="KW-1133">Transmembrane helix</keyword>
<dbReference type="SUPFAM" id="SSF55604">
    <property type="entry name" value="Glucose permease domain IIB"/>
    <property type="match status" value="1"/>
</dbReference>
<keyword evidence="8" id="KW-0418">Kinase</keyword>
<evidence type="ECO:0000256" key="3">
    <source>
        <dbReference type="ARBA" id="ARBA00022475"/>
    </source>
</evidence>
<dbReference type="PROSITE" id="PS51098">
    <property type="entry name" value="PTS_EIIB_TYPE_1"/>
    <property type="match status" value="1"/>
</dbReference>
<protein>
    <recommendedName>
        <fullName evidence="14">PTS system sucrose-specific EIIBCA component</fullName>
        <ecNumber evidence="11">2.7.1.211</ecNumber>
    </recommendedName>
    <alternativeName>
        <fullName evidence="15">EIIBCA-Scr</fullName>
    </alternativeName>
</protein>
<feature type="transmembrane region" description="Helical" evidence="17">
    <location>
        <begin position="252"/>
        <end position="272"/>
    </location>
</feature>
<dbReference type="InterPro" id="IPR018113">
    <property type="entry name" value="PTrfase_EIIB_Cys"/>
</dbReference>
<evidence type="ECO:0000256" key="6">
    <source>
        <dbReference type="ARBA" id="ARBA00022683"/>
    </source>
</evidence>
<evidence type="ECO:0000259" key="19">
    <source>
        <dbReference type="PROSITE" id="PS51098"/>
    </source>
</evidence>
<accession>A0A7X1Z8D0</accession>
<evidence type="ECO:0000256" key="11">
    <source>
        <dbReference type="ARBA" id="ARBA00044053"/>
    </source>
</evidence>
<sequence>MAKNYDALAQDILEHVGGRENVESLVHCITRLRFRLKDESIADDDYLKQREGVVTVVKSGGQYQVVIGNEVPEVFDAVNKVGHLKNEVDRTEDSDDAPKGIVAKFIDLMSKIFAPILGPLAAAGMLKGLAAILSVVGMKDTGTYLIIQAAGDGLFQFLPFFLAYSASKKFKMDKFTAMALAAAMLYPSLVNPATGHALYTLFSGTIFATKVYYTFLGIPVIIMSYYSTVVPILFAVWFASKLEKWLKKVVPTTVKLFVVPFVTLLIAVPLSVLLIGPVFSWAATGVGDLLLTIYNGVPWLATGLIGGFWQILVIFGLHWGLVPIALNNVATKGFDPIIASSFTASFAQIGALLAIMIKTKEKKVRELSIPAFISGIFGVTEPSIYGVTLPMKTPFAISCVVAGITAAIGGLMNFKIYVIGGLGIFGYLSNIKVGEGMSNLLVSVFTTLLAFVLAFAITMMIKVPLLYSKEGETSENVAPVTETPAQMKGGDTHESRGIKEIFASPLSGRVVALSETPDPVFNSGAFGKGIAIEPSEGHIYAPIKATVQALMPTNHAIGLVSENGTELLIHIGMDTVKLEGKGFTVHVKQGDVVEAGQKLIDFDLDYIKQQNLPLITPVVVTNELEDLFVTEEKEVQHGDYLMTVLK</sequence>
<dbReference type="PANTHER" id="PTHR30175">
    <property type="entry name" value="PHOSPHOTRANSFERASE SYSTEM TRANSPORT PROTEIN"/>
    <property type="match status" value="1"/>
</dbReference>
<keyword evidence="4" id="KW-0762">Sugar transport</keyword>
<dbReference type="Pfam" id="PF00358">
    <property type="entry name" value="PTS_EIIA_1"/>
    <property type="match status" value="1"/>
</dbReference>
<evidence type="ECO:0000313" key="22">
    <source>
        <dbReference type="Proteomes" id="UP000439550"/>
    </source>
</evidence>
<dbReference type="Proteomes" id="UP000439550">
    <property type="component" value="Unassembled WGS sequence"/>
</dbReference>
<evidence type="ECO:0000256" key="1">
    <source>
        <dbReference type="ARBA" id="ARBA00004651"/>
    </source>
</evidence>
<evidence type="ECO:0000256" key="2">
    <source>
        <dbReference type="ARBA" id="ARBA00022448"/>
    </source>
</evidence>
<dbReference type="InterPro" id="IPR013013">
    <property type="entry name" value="PTS_EIIC_1"/>
</dbReference>
<dbReference type="GO" id="GO:0005886">
    <property type="term" value="C:plasma membrane"/>
    <property type="evidence" value="ECO:0007669"/>
    <property type="project" value="UniProtKB-SubCell"/>
</dbReference>
<feature type="domain" description="PTS EIIB type-1" evidence="19">
    <location>
        <begin position="6"/>
        <end position="88"/>
    </location>
</feature>
<dbReference type="FunFam" id="3.30.1360.60:FF:000001">
    <property type="entry name" value="PTS system glucose-specific IIBC component PtsG"/>
    <property type="match status" value="1"/>
</dbReference>
<organism evidence="21 22">
    <name type="scientific">Lactococcus hircilactis</name>
    <dbReference type="NCBI Taxonomy" id="1494462"/>
    <lineage>
        <taxon>Bacteria</taxon>
        <taxon>Bacillati</taxon>
        <taxon>Bacillota</taxon>
        <taxon>Bacilli</taxon>
        <taxon>Lactobacillales</taxon>
        <taxon>Streptococcaceae</taxon>
        <taxon>Lactococcus</taxon>
    </lineage>
</organism>
<dbReference type="OrthoDB" id="9769191at2"/>
<dbReference type="GO" id="GO:0015771">
    <property type="term" value="P:trehalose transport"/>
    <property type="evidence" value="ECO:0007669"/>
    <property type="project" value="TreeGrafter"/>
</dbReference>
<evidence type="ECO:0000256" key="5">
    <source>
        <dbReference type="ARBA" id="ARBA00022679"/>
    </source>
</evidence>
<dbReference type="Pfam" id="PF00367">
    <property type="entry name" value="PTS_EIIB"/>
    <property type="match status" value="1"/>
</dbReference>
<dbReference type="PROSITE" id="PS51103">
    <property type="entry name" value="PTS_EIIC_TYPE_1"/>
    <property type="match status" value="1"/>
</dbReference>
<evidence type="ECO:0000256" key="7">
    <source>
        <dbReference type="ARBA" id="ARBA00022692"/>
    </source>
</evidence>
<feature type="transmembrane region" description="Helical" evidence="17">
    <location>
        <begin position="369"/>
        <end position="389"/>
    </location>
</feature>
<dbReference type="InterPro" id="IPR011297">
    <property type="entry name" value="PTS_IIABC_b_glu"/>
</dbReference>
<dbReference type="PROSITE" id="PS00371">
    <property type="entry name" value="PTS_EIIA_TYPE_1_HIS"/>
    <property type="match status" value="1"/>
</dbReference>
<evidence type="ECO:0000256" key="16">
    <source>
        <dbReference type="PROSITE-ProRule" id="PRU00421"/>
    </source>
</evidence>
<dbReference type="Gene3D" id="3.30.1360.60">
    <property type="entry name" value="Glucose permease domain IIB"/>
    <property type="match status" value="1"/>
</dbReference>
<proteinExistence type="predicted"/>
<evidence type="ECO:0000256" key="13">
    <source>
        <dbReference type="ARBA" id="ARBA00048931"/>
    </source>
</evidence>
<dbReference type="GO" id="GO:0090589">
    <property type="term" value="F:protein-phosphocysteine-trehalose phosphotransferase system transporter activity"/>
    <property type="evidence" value="ECO:0007669"/>
    <property type="project" value="TreeGrafter"/>
</dbReference>
<dbReference type="PROSITE" id="PS01035">
    <property type="entry name" value="PTS_EIIB_TYPE_1_CYS"/>
    <property type="match status" value="1"/>
</dbReference>
<dbReference type="EC" id="2.7.1.211" evidence="11"/>
<evidence type="ECO:0000259" key="18">
    <source>
        <dbReference type="PROSITE" id="PS51093"/>
    </source>
</evidence>
<keyword evidence="5" id="KW-0808">Transferase</keyword>
<feature type="transmembrane region" description="Helical" evidence="17">
    <location>
        <begin position="175"/>
        <end position="199"/>
    </location>
</feature>
<comment type="caution">
    <text evidence="21">The sequence shown here is derived from an EMBL/GenBank/DDBJ whole genome shotgun (WGS) entry which is preliminary data.</text>
</comment>
<dbReference type="EMBL" id="WITJ01000008">
    <property type="protein sequence ID" value="MQW39582.1"/>
    <property type="molecule type" value="Genomic_DNA"/>
</dbReference>
<evidence type="ECO:0000256" key="12">
    <source>
        <dbReference type="ARBA" id="ARBA00045139"/>
    </source>
</evidence>
<dbReference type="RefSeq" id="WP_153496258.1">
    <property type="nucleotide sequence ID" value="NZ_CBCRWP010000006.1"/>
</dbReference>
<keyword evidence="22" id="KW-1185">Reference proteome</keyword>
<dbReference type="InterPro" id="IPR036878">
    <property type="entry name" value="Glu_permease_IIB"/>
</dbReference>
<feature type="transmembrane region" description="Helical" evidence="17">
    <location>
        <begin position="395"/>
        <end position="428"/>
    </location>
</feature>
<dbReference type="SUPFAM" id="SSF51261">
    <property type="entry name" value="Duplicated hybrid motif"/>
    <property type="match status" value="1"/>
</dbReference>
<comment type="catalytic activity">
    <reaction evidence="13">
        <text>N(pros)-phospho-L-histidyl-[protein](out) + sucrose = sucrose 6(G)-phosphate(in) + L-histidyl-[protein]</text>
        <dbReference type="Rhea" id="RHEA:49236"/>
        <dbReference type="Rhea" id="RHEA-COMP:9745"/>
        <dbReference type="Rhea" id="RHEA-COMP:9746"/>
        <dbReference type="ChEBI" id="CHEBI:17992"/>
        <dbReference type="ChEBI" id="CHEBI:29979"/>
        <dbReference type="ChEBI" id="CHEBI:64837"/>
        <dbReference type="ChEBI" id="CHEBI:91002"/>
        <dbReference type="EC" id="2.7.1.211"/>
    </reaction>
</comment>
<reference evidence="21 22" key="1">
    <citation type="submission" date="2019-10" db="EMBL/GenBank/DDBJ databases">
        <authorList>
            <person name="Dong K."/>
        </authorList>
    </citation>
    <scope>NUCLEOTIDE SEQUENCE [LARGE SCALE GENOMIC DNA]</scope>
    <source>
        <strain evidence="21 22">DSM 28960</strain>
    </source>
</reference>
<evidence type="ECO:0000256" key="14">
    <source>
        <dbReference type="ARBA" id="ARBA00074554"/>
    </source>
</evidence>
<dbReference type="NCBIfam" id="TIGR01995">
    <property type="entry name" value="PTS-II-ABC-beta"/>
    <property type="match status" value="1"/>
</dbReference>
<evidence type="ECO:0000256" key="17">
    <source>
        <dbReference type="SAM" id="Phobius"/>
    </source>
</evidence>
<dbReference type="InterPro" id="IPR001127">
    <property type="entry name" value="PTS_EIIA_1_perm"/>
</dbReference>
<keyword evidence="3" id="KW-1003">Cell membrane</keyword>
<dbReference type="GO" id="GO:0016301">
    <property type="term" value="F:kinase activity"/>
    <property type="evidence" value="ECO:0007669"/>
    <property type="project" value="UniProtKB-KW"/>
</dbReference>
<keyword evidence="7 17" id="KW-0812">Transmembrane</keyword>
<dbReference type="PROSITE" id="PS51093">
    <property type="entry name" value="PTS_EIIA_TYPE_1"/>
    <property type="match status" value="1"/>
</dbReference>
<keyword evidence="6" id="KW-0598">Phosphotransferase system</keyword>
<dbReference type="AlphaFoldDB" id="A0A7X1Z8D0"/>
<evidence type="ECO:0000313" key="21">
    <source>
        <dbReference type="EMBL" id="MQW39582.1"/>
    </source>
</evidence>
<dbReference type="InterPro" id="IPR050558">
    <property type="entry name" value="PTS_Sugar-Specific_Components"/>
</dbReference>